<gene>
    <name evidence="7" type="primary">atpH</name>
    <name evidence="7" type="ORF">Epro_0566</name>
</gene>
<sequence length="118" mass="13644">MKRTQIKELAKAVVESGELSENNLQRVFSLFQRKDLKLFSMFLAREIKDKNANVNFAGEISEENKKRISALFANKNISYKRDDENIIAGVRFEYGDFIMDYSVAGIIKRMLDSVKENI</sequence>
<dbReference type="GO" id="GO:0046933">
    <property type="term" value="F:proton-transporting ATP synthase activity, rotational mechanism"/>
    <property type="evidence" value="ECO:0007669"/>
    <property type="project" value="InterPro"/>
</dbReference>
<evidence type="ECO:0000256" key="3">
    <source>
        <dbReference type="ARBA" id="ARBA00022781"/>
    </source>
</evidence>
<keyword evidence="3" id="KW-0375">Hydrogen ion transport</keyword>
<dbReference type="OrthoDB" id="9930792at2"/>
<dbReference type="STRING" id="1408281.Epro_0566"/>
<evidence type="ECO:0000313" key="7">
    <source>
        <dbReference type="EMBL" id="AKL97945.1"/>
    </source>
</evidence>
<evidence type="ECO:0000256" key="4">
    <source>
        <dbReference type="ARBA" id="ARBA00023065"/>
    </source>
</evidence>
<keyword evidence="6" id="KW-0066">ATP synthesis</keyword>
<evidence type="ECO:0000256" key="1">
    <source>
        <dbReference type="ARBA" id="ARBA00004370"/>
    </source>
</evidence>
<dbReference type="InterPro" id="IPR000711">
    <property type="entry name" value="ATPase_OSCP/dsu"/>
</dbReference>
<keyword evidence="4" id="KW-0406">Ion transport</keyword>
<evidence type="ECO:0000256" key="5">
    <source>
        <dbReference type="ARBA" id="ARBA00023136"/>
    </source>
</evidence>
<keyword evidence="2" id="KW-0813">Transport</keyword>
<dbReference type="KEGG" id="epo:Epro_0566"/>
<accession>A0A0G3WJB6</accession>
<dbReference type="EMBL" id="CP009498">
    <property type="protein sequence ID" value="AKL97945.1"/>
    <property type="molecule type" value="Genomic_DNA"/>
</dbReference>
<organism evidence="7 8">
    <name type="scientific">Endomicrobium proavitum</name>
    <dbReference type="NCBI Taxonomy" id="1408281"/>
    <lineage>
        <taxon>Bacteria</taxon>
        <taxon>Pseudomonadati</taxon>
        <taxon>Elusimicrobiota</taxon>
        <taxon>Endomicrobiia</taxon>
        <taxon>Endomicrobiales</taxon>
        <taxon>Endomicrobiaceae</taxon>
        <taxon>Endomicrobium</taxon>
    </lineage>
</organism>
<keyword evidence="8" id="KW-1185">Reference proteome</keyword>
<evidence type="ECO:0000256" key="6">
    <source>
        <dbReference type="ARBA" id="ARBA00023310"/>
    </source>
</evidence>
<dbReference type="Pfam" id="PF00213">
    <property type="entry name" value="OSCP"/>
    <property type="match status" value="1"/>
</dbReference>
<comment type="subcellular location">
    <subcellularLocation>
        <location evidence="1">Membrane</location>
    </subcellularLocation>
</comment>
<dbReference type="RefSeq" id="WP_052570421.1">
    <property type="nucleotide sequence ID" value="NZ_CP009498.1"/>
</dbReference>
<reference evidence="7" key="1">
    <citation type="submission" date="2014-09" db="EMBL/GenBank/DDBJ databases">
        <title>Complete genome sequence of Endomicrobium proavitum.</title>
        <authorList>
            <person name="Zheng H."/>
        </authorList>
    </citation>
    <scope>NUCLEOTIDE SEQUENCE [LARGE SCALE GENOMIC DNA]</scope>
    <source>
        <strain evidence="7">Rsa215</strain>
    </source>
</reference>
<evidence type="ECO:0000256" key="2">
    <source>
        <dbReference type="ARBA" id="ARBA00022448"/>
    </source>
</evidence>
<evidence type="ECO:0000313" key="8">
    <source>
        <dbReference type="Proteomes" id="UP000035337"/>
    </source>
</evidence>
<name>A0A0G3WJB6_9BACT</name>
<keyword evidence="5" id="KW-0472">Membrane</keyword>
<protein>
    <submittedName>
        <fullName evidence="7">Putative F0F1-type ATPase delta subunit</fullName>
    </submittedName>
</protein>
<proteinExistence type="predicted"/>
<dbReference type="GO" id="GO:0016020">
    <property type="term" value="C:membrane"/>
    <property type="evidence" value="ECO:0007669"/>
    <property type="project" value="UniProtKB-SubCell"/>
</dbReference>
<dbReference type="Proteomes" id="UP000035337">
    <property type="component" value="Chromosome"/>
</dbReference>
<dbReference type="AlphaFoldDB" id="A0A0G3WJB6"/>